<evidence type="ECO:0000313" key="10">
    <source>
        <dbReference type="Proteomes" id="UP000036338"/>
    </source>
</evidence>
<organism evidence="9 10">
    <name type="scientific">Burkholderia cepacia</name>
    <name type="common">Pseudomonas cepacia</name>
    <dbReference type="NCBI Taxonomy" id="292"/>
    <lineage>
        <taxon>Bacteria</taxon>
        <taxon>Pseudomonadati</taxon>
        <taxon>Pseudomonadota</taxon>
        <taxon>Betaproteobacteria</taxon>
        <taxon>Burkholderiales</taxon>
        <taxon>Burkholderiaceae</taxon>
        <taxon>Burkholderia</taxon>
        <taxon>Burkholderia cepacia complex</taxon>
    </lineage>
</organism>
<dbReference type="Gene3D" id="1.25.40.600">
    <property type="match status" value="1"/>
</dbReference>
<feature type="transmembrane region" description="Helical" evidence="8">
    <location>
        <begin position="6"/>
        <end position="24"/>
    </location>
</feature>
<reference evidence="9 10" key="1">
    <citation type="submission" date="2015-05" db="EMBL/GenBank/DDBJ databases">
        <title>Draft genome of Burkholderia cepacia LK29.</title>
        <authorList>
            <person name="Chan X.Y."/>
        </authorList>
    </citation>
    <scope>NUCLEOTIDE SEQUENCE [LARGE SCALE GENOMIC DNA]</scope>
    <source>
        <strain evidence="9 10">LK29</strain>
    </source>
</reference>
<comment type="caution">
    <text evidence="9">The sequence shown here is derived from an EMBL/GenBank/DDBJ whole genome shotgun (WGS) entry which is preliminary data.</text>
</comment>
<gene>
    <name evidence="9" type="ORF">VL15_10720</name>
</gene>
<evidence type="ECO:0000313" key="9">
    <source>
        <dbReference type="EMBL" id="KML59665.1"/>
    </source>
</evidence>
<feature type="transmembrane region" description="Helical" evidence="8">
    <location>
        <begin position="109"/>
        <end position="129"/>
    </location>
</feature>
<name>A0A0J6A1U0_BURCE</name>
<dbReference type="PATRIC" id="fig|292.27.peg.1826"/>
<dbReference type="InterPro" id="IPR003211">
    <property type="entry name" value="AmiSUreI_transpt"/>
</dbReference>
<evidence type="ECO:0000256" key="6">
    <source>
        <dbReference type="ARBA" id="ARBA00022989"/>
    </source>
</evidence>
<keyword evidence="4" id="KW-1003">Cell membrane</keyword>
<proteinExistence type="inferred from homology"/>
<keyword evidence="5 8" id="KW-0812">Transmembrane</keyword>
<dbReference type="Pfam" id="PF02293">
    <property type="entry name" value="AmiS_UreI"/>
    <property type="match status" value="1"/>
</dbReference>
<keyword evidence="6 8" id="KW-1133">Transmembrane helix</keyword>
<dbReference type="RefSeq" id="WP_048245457.1">
    <property type="nucleotide sequence ID" value="NZ_LDWR01000017.1"/>
</dbReference>
<evidence type="ECO:0000256" key="3">
    <source>
        <dbReference type="ARBA" id="ARBA00022448"/>
    </source>
</evidence>
<comment type="subcellular location">
    <subcellularLocation>
        <location evidence="1">Cell membrane</location>
        <topology evidence="1">Multi-pass membrane protein</topology>
    </subcellularLocation>
</comment>
<dbReference type="GO" id="GO:0005886">
    <property type="term" value="C:plasma membrane"/>
    <property type="evidence" value="ECO:0007669"/>
    <property type="project" value="UniProtKB-SubCell"/>
</dbReference>
<dbReference type="EMBL" id="LDWR01000017">
    <property type="protein sequence ID" value="KML59665.1"/>
    <property type="molecule type" value="Genomic_DNA"/>
</dbReference>
<dbReference type="InterPro" id="IPR038523">
    <property type="entry name" value="AmiSUreI_transpt_sf"/>
</dbReference>
<keyword evidence="7 8" id="KW-0472">Membrane</keyword>
<keyword evidence="3" id="KW-0813">Transport</keyword>
<sequence length="160" mass="17239">MLGVALFFIGAVLVVNGVALTGRIEPRDAAGLNLLVGLLALLINLAGLVQASAPPQYFSSAGGLLFAFTYLYLAAVQWRGLQGAGLGWYCLFVAISALVYAGTSHDVRFGAMWLLWSSLWFLFFVALGLKRTVRFLPGYTIAIGVGTCWLPGMLMMTGRW</sequence>
<feature type="transmembrane region" description="Helical" evidence="8">
    <location>
        <begin position="86"/>
        <end position="103"/>
    </location>
</feature>
<feature type="transmembrane region" description="Helical" evidence="8">
    <location>
        <begin position="57"/>
        <end position="74"/>
    </location>
</feature>
<protein>
    <submittedName>
        <fullName evidence="9">AmiS/UreI transporter</fullName>
    </submittedName>
</protein>
<comment type="similarity">
    <text evidence="2">Belongs to the AmiS/UreI family.</text>
</comment>
<dbReference type="AlphaFoldDB" id="A0A0J6A1U0"/>
<evidence type="ECO:0000256" key="2">
    <source>
        <dbReference type="ARBA" id="ARBA00010068"/>
    </source>
</evidence>
<evidence type="ECO:0000256" key="5">
    <source>
        <dbReference type="ARBA" id="ARBA00022692"/>
    </source>
</evidence>
<evidence type="ECO:0000256" key="8">
    <source>
        <dbReference type="SAM" id="Phobius"/>
    </source>
</evidence>
<evidence type="ECO:0000256" key="7">
    <source>
        <dbReference type="ARBA" id="ARBA00023136"/>
    </source>
</evidence>
<accession>A0A0J6A1U0</accession>
<evidence type="ECO:0000256" key="4">
    <source>
        <dbReference type="ARBA" id="ARBA00022475"/>
    </source>
</evidence>
<feature type="transmembrane region" description="Helical" evidence="8">
    <location>
        <begin position="31"/>
        <end position="51"/>
    </location>
</feature>
<evidence type="ECO:0000256" key="1">
    <source>
        <dbReference type="ARBA" id="ARBA00004651"/>
    </source>
</evidence>
<feature type="transmembrane region" description="Helical" evidence="8">
    <location>
        <begin position="136"/>
        <end position="156"/>
    </location>
</feature>
<dbReference type="Proteomes" id="UP000036338">
    <property type="component" value="Unassembled WGS sequence"/>
</dbReference>